<evidence type="ECO:0000256" key="2">
    <source>
        <dbReference type="ARBA" id="ARBA00022692"/>
    </source>
</evidence>
<evidence type="ECO:0000313" key="10">
    <source>
        <dbReference type="Proteomes" id="UP000016930"/>
    </source>
</evidence>
<protein>
    <recommendedName>
        <fullName evidence="11">Phospholipid/glycerol acyltransferase domain-containing protein</fullName>
    </recommendedName>
</protein>
<accession>M2RP67</accession>
<evidence type="ECO:0000256" key="3">
    <source>
        <dbReference type="ARBA" id="ARBA00022989"/>
    </source>
</evidence>
<evidence type="ECO:0000256" key="4">
    <source>
        <dbReference type="ARBA" id="ARBA00023098"/>
    </source>
</evidence>
<feature type="compositionally biased region" description="Low complexity" evidence="7">
    <location>
        <begin position="159"/>
        <end position="175"/>
    </location>
</feature>
<evidence type="ECO:0000256" key="5">
    <source>
        <dbReference type="ARBA" id="ARBA00023136"/>
    </source>
</evidence>
<evidence type="ECO:0008006" key="11">
    <source>
        <dbReference type="Google" id="ProtNLM"/>
    </source>
</evidence>
<dbReference type="HOGENOM" id="CLU_048121_2_0_1"/>
<feature type="region of interest" description="Disordered" evidence="7">
    <location>
        <begin position="157"/>
        <end position="191"/>
    </location>
</feature>
<dbReference type="EMBL" id="KB445792">
    <property type="protein sequence ID" value="EMD40656.1"/>
    <property type="molecule type" value="Genomic_DNA"/>
</dbReference>
<dbReference type="GO" id="GO:0006629">
    <property type="term" value="P:lipid metabolic process"/>
    <property type="evidence" value="ECO:0007669"/>
    <property type="project" value="UniProtKB-KW"/>
</dbReference>
<keyword evidence="4" id="KW-0443">Lipid metabolism</keyword>
<keyword evidence="3 8" id="KW-1133">Transmembrane helix</keyword>
<keyword evidence="5 8" id="KW-0472">Membrane</keyword>
<feature type="transmembrane region" description="Helical" evidence="8">
    <location>
        <begin position="75"/>
        <end position="99"/>
    </location>
</feature>
<keyword evidence="1" id="KW-0808">Transferase</keyword>
<feature type="transmembrane region" description="Helical" evidence="8">
    <location>
        <begin position="46"/>
        <end position="69"/>
    </location>
</feature>
<sequence>MEKFSGFQDPGTGIRPFIKLLPPTGSDITSKLLLPFGYALGTVRTLLLLVLGLLFAVLVQGVCLLLLPIPPLHRFMTHAITAVFARLALLLVGVFWIPVETVTRKRGRAKKPEYWKPKAGDIIVSNWASWVEVLWLAFRFNPIFVLPVASADVTLPDQSSTPLTRTPGRRTGTGSAAISSPSARKPTPRVNITGFRPVSLLSMLGATGHVPTSTQSGSTSPNSLEEIRNQADRPIVVFPECTTSNGRGLLRVADVFQGIQVPVTLFRVFIMSARYDLPTTLTPSPTLPISSAFMNPLPHMFHLTTSLFPFTPTIRLLVPSGSPSSGSFLLSEFLSEETDDPLSEVCATLIAQLGKMKRLGLGWEDKAAFLELYRSKK</sequence>
<keyword evidence="2 8" id="KW-0812">Transmembrane</keyword>
<proteinExistence type="predicted"/>
<dbReference type="PANTHER" id="PTHR23063">
    <property type="entry name" value="PHOSPHOLIPID ACYLTRANSFERASE"/>
    <property type="match status" value="1"/>
</dbReference>
<dbReference type="Proteomes" id="UP000016930">
    <property type="component" value="Unassembled WGS sequence"/>
</dbReference>
<evidence type="ECO:0000313" key="9">
    <source>
        <dbReference type="EMBL" id="EMD40656.1"/>
    </source>
</evidence>
<gene>
    <name evidence="9" type="ORF">CERSUDRAFT_111238</name>
</gene>
<evidence type="ECO:0000256" key="7">
    <source>
        <dbReference type="SAM" id="MobiDB-lite"/>
    </source>
</evidence>
<reference evidence="9 10" key="1">
    <citation type="journal article" date="2012" name="Proc. Natl. Acad. Sci. U.S.A.">
        <title>Comparative genomics of Ceriporiopsis subvermispora and Phanerochaete chrysosporium provide insight into selective ligninolysis.</title>
        <authorList>
            <person name="Fernandez-Fueyo E."/>
            <person name="Ruiz-Duenas F.J."/>
            <person name="Ferreira P."/>
            <person name="Floudas D."/>
            <person name="Hibbett D.S."/>
            <person name="Canessa P."/>
            <person name="Larrondo L.F."/>
            <person name="James T.Y."/>
            <person name="Seelenfreund D."/>
            <person name="Lobos S."/>
            <person name="Polanco R."/>
            <person name="Tello M."/>
            <person name="Honda Y."/>
            <person name="Watanabe T."/>
            <person name="Watanabe T."/>
            <person name="Ryu J.S."/>
            <person name="Kubicek C.P."/>
            <person name="Schmoll M."/>
            <person name="Gaskell J."/>
            <person name="Hammel K.E."/>
            <person name="St John F.J."/>
            <person name="Vanden Wymelenberg A."/>
            <person name="Sabat G."/>
            <person name="Splinter BonDurant S."/>
            <person name="Syed K."/>
            <person name="Yadav J.S."/>
            <person name="Doddapaneni H."/>
            <person name="Subramanian V."/>
            <person name="Lavin J.L."/>
            <person name="Oguiza J.A."/>
            <person name="Perez G."/>
            <person name="Pisabarro A.G."/>
            <person name="Ramirez L."/>
            <person name="Santoyo F."/>
            <person name="Master E."/>
            <person name="Coutinho P.M."/>
            <person name="Henrissat B."/>
            <person name="Lombard V."/>
            <person name="Magnuson J.K."/>
            <person name="Kuees U."/>
            <person name="Hori C."/>
            <person name="Igarashi K."/>
            <person name="Samejima M."/>
            <person name="Held B.W."/>
            <person name="Barry K.W."/>
            <person name="LaButti K.M."/>
            <person name="Lapidus A."/>
            <person name="Lindquist E.A."/>
            <person name="Lucas S.M."/>
            <person name="Riley R."/>
            <person name="Salamov A.A."/>
            <person name="Hoffmeister D."/>
            <person name="Schwenk D."/>
            <person name="Hadar Y."/>
            <person name="Yarden O."/>
            <person name="de Vries R.P."/>
            <person name="Wiebenga A."/>
            <person name="Stenlid J."/>
            <person name="Eastwood D."/>
            <person name="Grigoriev I.V."/>
            <person name="Berka R.M."/>
            <person name="Blanchette R.A."/>
            <person name="Kersten P."/>
            <person name="Martinez A.T."/>
            <person name="Vicuna R."/>
            <person name="Cullen D."/>
        </authorList>
    </citation>
    <scope>NUCLEOTIDE SEQUENCE [LARGE SCALE GENOMIC DNA]</scope>
    <source>
        <strain evidence="9 10">B</strain>
    </source>
</reference>
<dbReference type="OrthoDB" id="272512at2759"/>
<name>M2RP67_CERS8</name>
<keyword evidence="10" id="KW-1185">Reference proteome</keyword>
<evidence type="ECO:0000256" key="1">
    <source>
        <dbReference type="ARBA" id="ARBA00022679"/>
    </source>
</evidence>
<dbReference type="STRING" id="914234.M2RP67"/>
<evidence type="ECO:0000256" key="6">
    <source>
        <dbReference type="ARBA" id="ARBA00023315"/>
    </source>
</evidence>
<dbReference type="PANTHER" id="PTHR23063:SF60">
    <property type="entry name" value="LYSOPHOSPHATIDIC ACID:OLEOYL-COA ACYLTRANSFERASE 1"/>
    <property type="match status" value="1"/>
</dbReference>
<keyword evidence="6" id="KW-0012">Acyltransferase</keyword>
<dbReference type="AlphaFoldDB" id="M2RP67"/>
<evidence type="ECO:0000256" key="8">
    <source>
        <dbReference type="SAM" id="Phobius"/>
    </source>
</evidence>
<organism evidence="9 10">
    <name type="scientific">Ceriporiopsis subvermispora (strain B)</name>
    <name type="common">White-rot fungus</name>
    <name type="synonym">Gelatoporia subvermispora</name>
    <dbReference type="NCBI Taxonomy" id="914234"/>
    <lineage>
        <taxon>Eukaryota</taxon>
        <taxon>Fungi</taxon>
        <taxon>Dikarya</taxon>
        <taxon>Basidiomycota</taxon>
        <taxon>Agaricomycotina</taxon>
        <taxon>Agaricomycetes</taxon>
        <taxon>Polyporales</taxon>
        <taxon>Gelatoporiaceae</taxon>
        <taxon>Gelatoporia</taxon>
    </lineage>
</organism>
<dbReference type="GO" id="GO:0016746">
    <property type="term" value="F:acyltransferase activity"/>
    <property type="evidence" value="ECO:0007669"/>
    <property type="project" value="UniProtKB-KW"/>
</dbReference>